<keyword evidence="2" id="KW-1185">Reference proteome</keyword>
<evidence type="ECO:0000313" key="2">
    <source>
        <dbReference type="Proteomes" id="UP000614272"/>
    </source>
</evidence>
<proteinExistence type="predicted"/>
<dbReference type="RefSeq" id="WP_099033549.1">
    <property type="nucleotide sequence ID" value="NZ_BMGJ01000001.1"/>
</dbReference>
<evidence type="ECO:0000313" key="1">
    <source>
        <dbReference type="EMBL" id="GGD49930.1"/>
    </source>
</evidence>
<dbReference type="Proteomes" id="UP000614272">
    <property type="component" value="Unassembled WGS sequence"/>
</dbReference>
<dbReference type="EMBL" id="BMGJ01000001">
    <property type="protein sequence ID" value="GGD49930.1"/>
    <property type="molecule type" value="Genomic_DNA"/>
</dbReference>
<name>A0ABQ1QYA5_9ALTE</name>
<comment type="caution">
    <text evidence="1">The sequence shown here is derived from an EMBL/GenBank/DDBJ whole genome shotgun (WGS) entry which is preliminary data.</text>
</comment>
<accession>A0ABQ1QYA5</accession>
<protein>
    <submittedName>
        <fullName evidence="1">Uncharacterized protein</fullName>
    </submittedName>
</protein>
<reference evidence="2" key="1">
    <citation type="journal article" date="2019" name="Int. J. Syst. Evol. Microbiol.">
        <title>The Global Catalogue of Microorganisms (GCM) 10K type strain sequencing project: providing services to taxonomists for standard genome sequencing and annotation.</title>
        <authorList>
            <consortium name="The Broad Institute Genomics Platform"/>
            <consortium name="The Broad Institute Genome Sequencing Center for Infectious Disease"/>
            <person name="Wu L."/>
            <person name="Ma J."/>
        </authorList>
    </citation>
    <scope>NUCLEOTIDE SEQUENCE [LARGE SCALE GENOMIC DNA]</scope>
    <source>
        <strain evidence="2">CGMCC 1.12923</strain>
    </source>
</reference>
<sequence>MIAHRHFASLRLRQFLAPESVEEFDSWLFMGREWLGEAFGATEFLRSKSVPDDTRLISLDLLNLPPQKAEMILSSLDMPVRTGMSEQEIVTLFGEPAKVHNFLPDRKTLDYQLFQPDPYQLTLTLFKEQGIGKVLILVEDVI</sequence>
<gene>
    <name evidence="1" type="ORF">GCM10011357_02320</name>
</gene>
<organism evidence="1 2">
    <name type="scientific">Lacimicrobium alkaliphilum</name>
    <dbReference type="NCBI Taxonomy" id="1526571"/>
    <lineage>
        <taxon>Bacteria</taxon>
        <taxon>Pseudomonadati</taxon>
        <taxon>Pseudomonadota</taxon>
        <taxon>Gammaproteobacteria</taxon>
        <taxon>Alteromonadales</taxon>
        <taxon>Alteromonadaceae</taxon>
        <taxon>Lacimicrobium</taxon>
    </lineage>
</organism>